<accession>A0AAQ1G5J3</accession>
<dbReference type="PROSITE" id="PS51787">
    <property type="entry name" value="LON_N"/>
    <property type="match status" value="1"/>
</dbReference>
<dbReference type="Pfam" id="PF02190">
    <property type="entry name" value="LON_substr_bdg"/>
    <property type="match status" value="1"/>
</dbReference>
<evidence type="ECO:0000313" key="2">
    <source>
        <dbReference type="EMBL" id="SEF55820.1"/>
    </source>
</evidence>
<dbReference type="InterPro" id="IPR046336">
    <property type="entry name" value="Lon_prtase_N_sf"/>
</dbReference>
<dbReference type="PANTHER" id="PTHR46732:SF8">
    <property type="entry name" value="ATP-DEPENDENT PROTEASE LA (LON) DOMAIN PROTEIN"/>
    <property type="match status" value="1"/>
</dbReference>
<dbReference type="Gene3D" id="2.30.130.40">
    <property type="entry name" value="LON domain-like"/>
    <property type="match status" value="1"/>
</dbReference>
<dbReference type="Proteomes" id="UP000243518">
    <property type="component" value="Unassembled WGS sequence"/>
</dbReference>
<dbReference type="SMART" id="SM00464">
    <property type="entry name" value="LON"/>
    <property type="match status" value="1"/>
</dbReference>
<keyword evidence="3" id="KW-1185">Reference proteome</keyword>
<organism evidence="2 3">
    <name type="scientific">Halopseudomonas aestusnigri</name>
    <dbReference type="NCBI Taxonomy" id="857252"/>
    <lineage>
        <taxon>Bacteria</taxon>
        <taxon>Pseudomonadati</taxon>
        <taxon>Pseudomonadota</taxon>
        <taxon>Gammaproteobacteria</taxon>
        <taxon>Pseudomonadales</taxon>
        <taxon>Pseudomonadaceae</taxon>
        <taxon>Halopseudomonas</taxon>
    </lineage>
</organism>
<dbReference type="AlphaFoldDB" id="A0AAQ1G5J3"/>
<dbReference type="PANTHER" id="PTHR46732">
    <property type="entry name" value="ATP-DEPENDENT PROTEASE LA (LON) DOMAIN PROTEIN"/>
    <property type="match status" value="1"/>
</dbReference>
<dbReference type="SUPFAM" id="SSF88697">
    <property type="entry name" value="PUA domain-like"/>
    <property type="match status" value="1"/>
</dbReference>
<feature type="domain" description="Lon N-terminal" evidence="1">
    <location>
        <begin position="25"/>
        <end position="213"/>
    </location>
</feature>
<dbReference type="InterPro" id="IPR003111">
    <property type="entry name" value="Lon_prtase_N"/>
</dbReference>
<gene>
    <name evidence="2" type="ORF">SAMN05216586_101366</name>
</gene>
<sequence length="214" mass="23622">MIRPPVGRLCRVAVDGKGDVVSEQVALFPLKTVLMPGCYLDLQIFEARYLDMVSRCFRQQQGFVVVGLEEGSEVGSSNLRFSAIGCEARIIDWQQRDNGLLGIRVEGHRRARLAQVEVAADGLVCAEAQWLPEALDAPLEAEHDELLALHAALLEHPLISNLQMPAVAESQQALAWQLGYLLPLSMEQKTSLLAMAPPLERLDQIGDWLAQMQA</sequence>
<dbReference type="EMBL" id="FNVE01000001">
    <property type="protein sequence ID" value="SEF55820.1"/>
    <property type="molecule type" value="Genomic_DNA"/>
</dbReference>
<reference evidence="2 3" key="1">
    <citation type="submission" date="2016-10" db="EMBL/GenBank/DDBJ databases">
        <authorList>
            <person name="Varghese N."/>
            <person name="Submissions S."/>
        </authorList>
    </citation>
    <scope>NUCLEOTIDE SEQUENCE [LARGE SCALE GENOMIC DNA]</scope>
    <source>
        <strain evidence="2 3">CECT 8317</strain>
    </source>
</reference>
<name>A0AAQ1G5J3_9GAMM</name>
<dbReference type="InterPro" id="IPR015947">
    <property type="entry name" value="PUA-like_sf"/>
</dbReference>
<evidence type="ECO:0000259" key="1">
    <source>
        <dbReference type="PROSITE" id="PS51787"/>
    </source>
</evidence>
<comment type="caution">
    <text evidence="2">The sequence shown here is derived from an EMBL/GenBank/DDBJ whole genome shotgun (WGS) entry which is preliminary data.</text>
</comment>
<protein>
    <recommendedName>
        <fullName evidence="1">Lon N-terminal domain-containing protein</fullName>
    </recommendedName>
</protein>
<evidence type="ECO:0000313" key="3">
    <source>
        <dbReference type="Proteomes" id="UP000243518"/>
    </source>
</evidence>
<proteinExistence type="predicted"/>